<protein>
    <recommendedName>
        <fullName evidence="3">HTH HARE-type domain-containing protein</fullName>
    </recommendedName>
</protein>
<dbReference type="EMBL" id="KK101195">
    <property type="protein sequence ID" value="KIZ01804.1"/>
    <property type="molecule type" value="Genomic_DNA"/>
</dbReference>
<keyword evidence="5" id="KW-1185">Reference proteome</keyword>
<dbReference type="Pfam" id="PF05066">
    <property type="entry name" value="HARE-HTH"/>
    <property type="match status" value="1"/>
</dbReference>
<evidence type="ECO:0000313" key="5">
    <source>
        <dbReference type="Proteomes" id="UP000054498"/>
    </source>
</evidence>
<dbReference type="GeneID" id="25739031"/>
<dbReference type="OrthoDB" id="547517at2759"/>
<dbReference type="STRING" id="145388.A0A0D2L3M4"/>
<feature type="non-terminal residue" evidence="4">
    <location>
        <position position="104"/>
    </location>
</feature>
<feature type="region of interest" description="Disordered" evidence="2">
    <location>
        <begin position="1"/>
        <end position="40"/>
    </location>
</feature>
<dbReference type="AlphaFoldDB" id="A0A0D2L3M4"/>
<accession>A0A0D2L3M4</accession>
<dbReference type="Proteomes" id="UP000054498">
    <property type="component" value="Unassembled WGS sequence"/>
</dbReference>
<evidence type="ECO:0000256" key="2">
    <source>
        <dbReference type="SAM" id="MobiDB-lite"/>
    </source>
</evidence>
<proteinExistence type="predicted"/>
<evidence type="ECO:0000259" key="3">
    <source>
        <dbReference type="PROSITE" id="PS51913"/>
    </source>
</evidence>
<sequence length="104" mass="10754">MPKRRAGGSGTDGEASPAPQAPAKAGRSTLGPAGTAVPGAGGIFKSAAIEVLRMDRRLMTTGEITKLALQRGFLKAQGKTPEATMASALYTDVKRKHGTSIFTR</sequence>
<gene>
    <name evidence="4" type="ORF">MNEG_6155</name>
</gene>
<dbReference type="InterPro" id="IPR007759">
    <property type="entry name" value="Asxl_HARE-HTH"/>
</dbReference>
<dbReference type="KEGG" id="mng:MNEG_6155"/>
<evidence type="ECO:0000256" key="1">
    <source>
        <dbReference type="ARBA" id="ARBA00023163"/>
    </source>
</evidence>
<dbReference type="RefSeq" id="XP_013900823.1">
    <property type="nucleotide sequence ID" value="XM_014045369.1"/>
</dbReference>
<dbReference type="PROSITE" id="PS51913">
    <property type="entry name" value="HTH_HARE"/>
    <property type="match status" value="1"/>
</dbReference>
<keyword evidence="1" id="KW-0804">Transcription</keyword>
<reference evidence="4 5" key="1">
    <citation type="journal article" date="2013" name="BMC Genomics">
        <title>Reconstruction of the lipid metabolism for the microalga Monoraphidium neglectum from its genome sequence reveals characteristics suitable for biofuel production.</title>
        <authorList>
            <person name="Bogen C."/>
            <person name="Al-Dilaimi A."/>
            <person name="Albersmeier A."/>
            <person name="Wichmann J."/>
            <person name="Grundmann M."/>
            <person name="Rupp O."/>
            <person name="Lauersen K.J."/>
            <person name="Blifernez-Klassen O."/>
            <person name="Kalinowski J."/>
            <person name="Goesmann A."/>
            <person name="Mussgnug J.H."/>
            <person name="Kruse O."/>
        </authorList>
    </citation>
    <scope>NUCLEOTIDE SEQUENCE [LARGE SCALE GENOMIC DNA]</scope>
    <source>
        <strain evidence="4 5">SAG 48.87</strain>
    </source>
</reference>
<name>A0A0D2L3M4_9CHLO</name>
<organism evidence="4 5">
    <name type="scientific">Monoraphidium neglectum</name>
    <dbReference type="NCBI Taxonomy" id="145388"/>
    <lineage>
        <taxon>Eukaryota</taxon>
        <taxon>Viridiplantae</taxon>
        <taxon>Chlorophyta</taxon>
        <taxon>core chlorophytes</taxon>
        <taxon>Chlorophyceae</taxon>
        <taxon>CS clade</taxon>
        <taxon>Sphaeropleales</taxon>
        <taxon>Selenastraceae</taxon>
        <taxon>Monoraphidium</taxon>
    </lineage>
</organism>
<evidence type="ECO:0000313" key="4">
    <source>
        <dbReference type="EMBL" id="KIZ01804.1"/>
    </source>
</evidence>
<dbReference type="GO" id="GO:0006355">
    <property type="term" value="P:regulation of DNA-templated transcription"/>
    <property type="evidence" value="ECO:0007669"/>
    <property type="project" value="InterPro"/>
</dbReference>
<feature type="domain" description="HTH HARE-type" evidence="3">
    <location>
        <begin position="42"/>
        <end position="104"/>
    </location>
</feature>